<evidence type="ECO:0000259" key="10">
    <source>
        <dbReference type="Pfam" id="PF02879"/>
    </source>
</evidence>
<dbReference type="Proteomes" id="UP000584663">
    <property type="component" value="Unassembled WGS sequence"/>
</dbReference>
<feature type="domain" description="Alpha-D-phosphohexomutase C-terminal" evidence="8">
    <location>
        <begin position="378"/>
        <end position="451"/>
    </location>
</feature>
<dbReference type="EC" id="5.4.2.8" evidence="12"/>
<dbReference type="Gene3D" id="3.30.310.50">
    <property type="entry name" value="Alpha-D-phosphohexomutase, C-terminal domain"/>
    <property type="match status" value="1"/>
</dbReference>
<organism evidence="12 13">
    <name type="scientific">Sphingomonas yabuuchiae</name>
    <dbReference type="NCBI Taxonomy" id="172044"/>
    <lineage>
        <taxon>Bacteria</taxon>
        <taxon>Pseudomonadati</taxon>
        <taxon>Pseudomonadota</taxon>
        <taxon>Alphaproteobacteria</taxon>
        <taxon>Sphingomonadales</taxon>
        <taxon>Sphingomonadaceae</taxon>
        <taxon>Sphingomonas</taxon>
    </lineage>
</organism>
<feature type="domain" description="Alpha-D-phosphohexomutase alpha/beta/alpha" evidence="9">
    <location>
        <begin position="19"/>
        <end position="134"/>
    </location>
</feature>
<evidence type="ECO:0000313" key="12">
    <source>
        <dbReference type="EMBL" id="MBB4608228.1"/>
    </source>
</evidence>
<dbReference type="PROSITE" id="PS00710">
    <property type="entry name" value="PGM_PMM"/>
    <property type="match status" value="1"/>
</dbReference>
<comment type="cofactor">
    <cofactor evidence="1">
        <name>Mg(2+)</name>
        <dbReference type="ChEBI" id="CHEBI:18420"/>
    </cofactor>
</comment>
<evidence type="ECO:0000259" key="9">
    <source>
        <dbReference type="Pfam" id="PF02878"/>
    </source>
</evidence>
<keyword evidence="5 7" id="KW-0460">Magnesium</keyword>
<evidence type="ECO:0000256" key="6">
    <source>
        <dbReference type="ARBA" id="ARBA00023235"/>
    </source>
</evidence>
<dbReference type="EMBL" id="JACHNX010000001">
    <property type="protein sequence ID" value="MBB4608228.1"/>
    <property type="molecule type" value="Genomic_DNA"/>
</dbReference>
<comment type="caution">
    <text evidence="12">The sequence shown here is derived from an EMBL/GenBank/DDBJ whole genome shotgun (WGS) entry which is preliminary data.</text>
</comment>
<name>A0ABR6K5B0_9SPHN</name>
<dbReference type="InterPro" id="IPR005843">
    <property type="entry name" value="A-D-PHexomutase_C"/>
</dbReference>
<dbReference type="InterPro" id="IPR036900">
    <property type="entry name" value="A-D-PHexomutase_C_sf"/>
</dbReference>
<keyword evidence="6 12" id="KW-0413">Isomerase</keyword>
<evidence type="ECO:0000259" key="8">
    <source>
        <dbReference type="Pfam" id="PF00408"/>
    </source>
</evidence>
<keyword evidence="4 7" id="KW-0479">Metal-binding</keyword>
<dbReference type="InterPro" id="IPR005841">
    <property type="entry name" value="Alpha-D-phosphohexomutase_SF"/>
</dbReference>
<evidence type="ECO:0000256" key="7">
    <source>
        <dbReference type="RuleBase" id="RU004326"/>
    </source>
</evidence>
<feature type="domain" description="Alpha-D-phosphohexomutase alpha/beta/alpha" evidence="11">
    <location>
        <begin position="262"/>
        <end position="368"/>
    </location>
</feature>
<dbReference type="InterPro" id="IPR016055">
    <property type="entry name" value="A-D-PHexomutase_a/b/a-I/II/III"/>
</dbReference>
<accession>A0ABR6K5B0</accession>
<comment type="similarity">
    <text evidence="2 7">Belongs to the phosphohexose mutase family.</text>
</comment>
<evidence type="ECO:0000256" key="1">
    <source>
        <dbReference type="ARBA" id="ARBA00001946"/>
    </source>
</evidence>
<dbReference type="SUPFAM" id="SSF53738">
    <property type="entry name" value="Phosphoglucomutase, first 3 domains"/>
    <property type="match status" value="3"/>
</dbReference>
<protein>
    <submittedName>
        <fullName evidence="12">Phosphomannomutase</fullName>
        <ecNumber evidence="12">5.4.2.8</ecNumber>
    </submittedName>
</protein>
<dbReference type="RefSeq" id="WP_338112390.1">
    <property type="nucleotide sequence ID" value="NZ_JACHNX010000001.1"/>
</dbReference>
<dbReference type="Gene3D" id="3.40.120.10">
    <property type="entry name" value="Alpha-D-Glucose-1,6-Bisphosphate, subunit A, domain 3"/>
    <property type="match status" value="3"/>
</dbReference>
<evidence type="ECO:0000256" key="2">
    <source>
        <dbReference type="ARBA" id="ARBA00010231"/>
    </source>
</evidence>
<dbReference type="SUPFAM" id="SSF55957">
    <property type="entry name" value="Phosphoglucomutase, C-terminal domain"/>
    <property type="match status" value="1"/>
</dbReference>
<evidence type="ECO:0000256" key="4">
    <source>
        <dbReference type="ARBA" id="ARBA00022723"/>
    </source>
</evidence>
<sequence length="462" mass="49613">MTPDPGTERIAAIHPSACREYDVRGTVPETLDEGAAYAVGRGFATRVRRAGGTRVVVGRDGRLSSPMLEAALVDGLTDSGVDVVRIGLGPTPMVYFAEATLGVDGAVQVTGSHNPRDDNGFKMVLRHRPFFGEDVQDLARMAATRDWTQGAGSVEQVDILDAYVDRLLAGYAGGEYRIGWDCGSGAAGPVIEKLVQRLPGEHHTLFTDVDGHFPHHHPDPTVEANLDALKRLVADRRLDFGFAFDGDGDRIGAIDGQGRVIWGDQILMLLAGPALTEHPGAPIVADVKASQALFDHIEGLGGRPVMWKTGHSLMKTKMLETAAPLGGEMSGHMFFAGEWYGFDDAHYAAIRLIRSVHLAGRSMTELRGAMPLMVDIPETRIAVAEADKFAIVNRVAAALARDGAEVNDTDGVRVRTADGWWLLRASNTQAALTVRAEAGDRAGLERVLAELDGYLAAQGVRR</sequence>
<dbReference type="PRINTS" id="PR00509">
    <property type="entry name" value="PGMPMM"/>
</dbReference>
<gene>
    <name evidence="12" type="ORF">GGQ89_000416</name>
</gene>
<keyword evidence="13" id="KW-1185">Reference proteome</keyword>
<dbReference type="InterPro" id="IPR005844">
    <property type="entry name" value="A-D-PHexomutase_a/b/a-I"/>
</dbReference>
<dbReference type="PANTHER" id="PTHR43771">
    <property type="entry name" value="PHOSPHOMANNOMUTASE"/>
    <property type="match status" value="1"/>
</dbReference>
<evidence type="ECO:0000256" key="3">
    <source>
        <dbReference type="ARBA" id="ARBA00022553"/>
    </source>
</evidence>
<evidence type="ECO:0000313" key="13">
    <source>
        <dbReference type="Proteomes" id="UP000584663"/>
    </source>
</evidence>
<dbReference type="NCBIfam" id="NF046027">
    <property type="entry name" value="PhglucPhmanMutPgmG"/>
    <property type="match status" value="1"/>
</dbReference>
<reference evidence="12 13" key="1">
    <citation type="submission" date="2020-08" db="EMBL/GenBank/DDBJ databases">
        <title>Genomic Encyclopedia of Type Strains, Phase IV (KMG-IV): sequencing the most valuable type-strain genomes for metagenomic binning, comparative biology and taxonomic classification.</title>
        <authorList>
            <person name="Goeker M."/>
        </authorList>
    </citation>
    <scope>NUCLEOTIDE SEQUENCE [LARGE SCALE GENOMIC DNA]</scope>
    <source>
        <strain evidence="12 13">DSM 14562</strain>
    </source>
</reference>
<evidence type="ECO:0000259" key="11">
    <source>
        <dbReference type="Pfam" id="PF02880"/>
    </source>
</evidence>
<dbReference type="GO" id="GO:0004615">
    <property type="term" value="F:phosphomannomutase activity"/>
    <property type="evidence" value="ECO:0007669"/>
    <property type="project" value="UniProtKB-EC"/>
</dbReference>
<dbReference type="InterPro" id="IPR016066">
    <property type="entry name" value="A-D-PHexomutase_CS"/>
</dbReference>
<dbReference type="InterPro" id="IPR005845">
    <property type="entry name" value="A-D-PHexomutase_a/b/a-II"/>
</dbReference>
<dbReference type="Pfam" id="PF02879">
    <property type="entry name" value="PGM_PMM_II"/>
    <property type="match status" value="1"/>
</dbReference>
<feature type="domain" description="Alpha-D-phosphohexomutase alpha/beta/alpha" evidence="10">
    <location>
        <begin position="173"/>
        <end position="258"/>
    </location>
</feature>
<dbReference type="CDD" id="cd03089">
    <property type="entry name" value="PMM_PGM"/>
    <property type="match status" value="1"/>
</dbReference>
<dbReference type="Pfam" id="PF00408">
    <property type="entry name" value="PGM_PMM_IV"/>
    <property type="match status" value="1"/>
</dbReference>
<proteinExistence type="inferred from homology"/>
<keyword evidence="3" id="KW-0597">Phosphoprotein</keyword>
<dbReference type="Pfam" id="PF02880">
    <property type="entry name" value="PGM_PMM_III"/>
    <property type="match status" value="1"/>
</dbReference>
<dbReference type="Pfam" id="PF02878">
    <property type="entry name" value="PGM_PMM_I"/>
    <property type="match status" value="1"/>
</dbReference>
<evidence type="ECO:0000256" key="5">
    <source>
        <dbReference type="ARBA" id="ARBA00022842"/>
    </source>
</evidence>
<dbReference type="PANTHER" id="PTHR43771:SF2">
    <property type="entry name" value="PHOSPHOMANNOMUTASE_PHOSPHOGLUCOMUTASE"/>
    <property type="match status" value="1"/>
</dbReference>
<dbReference type="InterPro" id="IPR005846">
    <property type="entry name" value="A-D-PHexomutase_a/b/a-III"/>
</dbReference>